<proteinExistence type="predicted"/>
<reference evidence="3" key="1">
    <citation type="journal article" date="2019" name="Int. J. Syst. Evol. Microbiol.">
        <title>The Global Catalogue of Microorganisms (GCM) 10K type strain sequencing project: providing services to taxonomists for standard genome sequencing and annotation.</title>
        <authorList>
            <consortium name="The Broad Institute Genomics Platform"/>
            <consortium name="The Broad Institute Genome Sequencing Center for Infectious Disease"/>
            <person name="Wu L."/>
            <person name="Ma J."/>
        </authorList>
    </citation>
    <scope>NUCLEOTIDE SEQUENCE [LARGE SCALE GENOMIC DNA]</scope>
    <source>
        <strain evidence="3">JCM 15481</strain>
    </source>
</reference>
<protein>
    <submittedName>
        <fullName evidence="2">DUF397 domain-containing protein</fullName>
    </submittedName>
</protein>
<accession>A0ABP5K5U1</accession>
<evidence type="ECO:0000259" key="1">
    <source>
        <dbReference type="Pfam" id="PF04149"/>
    </source>
</evidence>
<sequence length="94" mass="9882">MVAGGEFPECGEECGRVQQFDNGVMASSIPDVRWTRSARSGVEGNCVEVALLPGGGAAFRNSRDPKGPALVYTRDEVIAFLGGAKGGEFDFLLS</sequence>
<dbReference type="EMBL" id="BAAAPF010000094">
    <property type="protein sequence ID" value="GAA2126133.1"/>
    <property type="molecule type" value="Genomic_DNA"/>
</dbReference>
<dbReference type="InterPro" id="IPR007278">
    <property type="entry name" value="DUF397"/>
</dbReference>
<gene>
    <name evidence="2" type="ORF">GCM10009802_31860</name>
</gene>
<name>A0ABP5K5U1_9ACTN</name>
<feature type="domain" description="DUF397" evidence="1">
    <location>
        <begin position="33"/>
        <end position="85"/>
    </location>
</feature>
<organism evidence="2 3">
    <name type="scientific">Streptomyces synnematoformans</name>
    <dbReference type="NCBI Taxonomy" id="415721"/>
    <lineage>
        <taxon>Bacteria</taxon>
        <taxon>Bacillati</taxon>
        <taxon>Actinomycetota</taxon>
        <taxon>Actinomycetes</taxon>
        <taxon>Kitasatosporales</taxon>
        <taxon>Streptomycetaceae</taxon>
        <taxon>Streptomyces</taxon>
    </lineage>
</organism>
<comment type="caution">
    <text evidence="2">The sequence shown here is derived from an EMBL/GenBank/DDBJ whole genome shotgun (WGS) entry which is preliminary data.</text>
</comment>
<evidence type="ECO:0000313" key="2">
    <source>
        <dbReference type="EMBL" id="GAA2126133.1"/>
    </source>
</evidence>
<dbReference type="Pfam" id="PF04149">
    <property type="entry name" value="DUF397"/>
    <property type="match status" value="1"/>
</dbReference>
<dbReference type="Proteomes" id="UP001500443">
    <property type="component" value="Unassembled WGS sequence"/>
</dbReference>
<evidence type="ECO:0000313" key="3">
    <source>
        <dbReference type="Proteomes" id="UP001500443"/>
    </source>
</evidence>
<keyword evidence="3" id="KW-1185">Reference proteome</keyword>